<proteinExistence type="predicted"/>
<evidence type="ECO:0000313" key="1">
    <source>
        <dbReference type="EMBL" id="KAJ1217305.1"/>
    </source>
</evidence>
<accession>A0AAV7WZ67</accession>
<evidence type="ECO:0000313" key="2">
    <source>
        <dbReference type="Proteomes" id="UP001066276"/>
    </source>
</evidence>
<dbReference type="Proteomes" id="UP001066276">
    <property type="component" value="Chromosome 1_1"/>
</dbReference>
<name>A0AAV7WZ67_PLEWA</name>
<reference evidence="1" key="1">
    <citation type="journal article" date="2022" name="bioRxiv">
        <title>Sequencing and chromosome-scale assembly of the giantPleurodeles waltlgenome.</title>
        <authorList>
            <person name="Brown T."/>
            <person name="Elewa A."/>
            <person name="Iarovenko S."/>
            <person name="Subramanian E."/>
            <person name="Araus A.J."/>
            <person name="Petzold A."/>
            <person name="Susuki M."/>
            <person name="Suzuki K.-i.T."/>
            <person name="Hayashi T."/>
            <person name="Toyoda A."/>
            <person name="Oliveira C."/>
            <person name="Osipova E."/>
            <person name="Leigh N.D."/>
            <person name="Simon A."/>
            <person name="Yun M.H."/>
        </authorList>
    </citation>
    <scope>NUCLEOTIDE SEQUENCE</scope>
    <source>
        <strain evidence="1">20211129_DDA</strain>
        <tissue evidence="1">Liver</tissue>
    </source>
</reference>
<comment type="caution">
    <text evidence="1">The sequence shown here is derived from an EMBL/GenBank/DDBJ whole genome shotgun (WGS) entry which is preliminary data.</text>
</comment>
<organism evidence="1 2">
    <name type="scientific">Pleurodeles waltl</name>
    <name type="common">Iberian ribbed newt</name>
    <dbReference type="NCBI Taxonomy" id="8319"/>
    <lineage>
        <taxon>Eukaryota</taxon>
        <taxon>Metazoa</taxon>
        <taxon>Chordata</taxon>
        <taxon>Craniata</taxon>
        <taxon>Vertebrata</taxon>
        <taxon>Euteleostomi</taxon>
        <taxon>Amphibia</taxon>
        <taxon>Batrachia</taxon>
        <taxon>Caudata</taxon>
        <taxon>Salamandroidea</taxon>
        <taxon>Salamandridae</taxon>
        <taxon>Pleurodelinae</taxon>
        <taxon>Pleurodeles</taxon>
    </lineage>
</organism>
<dbReference type="EMBL" id="JANPWB010000001">
    <property type="protein sequence ID" value="KAJ1217305.1"/>
    <property type="molecule type" value="Genomic_DNA"/>
</dbReference>
<sequence>MGGVAERNLAVGDWVRTKNWEKSKKGLSRWSVPKRITKVPFRGVEAEPGPHTVLAIQHVPLLVRKAVQEGAVTRTRSPGFRLSVEGVPLTPWYSRVPVTLCGCSPAWGQRC</sequence>
<keyword evidence="2" id="KW-1185">Reference proteome</keyword>
<protein>
    <submittedName>
        <fullName evidence="1">Uncharacterized protein</fullName>
    </submittedName>
</protein>
<gene>
    <name evidence="1" type="ORF">NDU88_004899</name>
</gene>
<dbReference type="AlphaFoldDB" id="A0AAV7WZ67"/>